<organism evidence="1 2">
    <name type="scientific">Undibacterium fentianense</name>
    <dbReference type="NCBI Taxonomy" id="2828728"/>
    <lineage>
        <taxon>Bacteria</taxon>
        <taxon>Pseudomonadati</taxon>
        <taxon>Pseudomonadota</taxon>
        <taxon>Betaproteobacteria</taxon>
        <taxon>Burkholderiales</taxon>
        <taxon>Oxalobacteraceae</taxon>
        <taxon>Undibacterium</taxon>
    </lineage>
</organism>
<evidence type="ECO:0000313" key="1">
    <source>
        <dbReference type="EMBL" id="MBR7799348.1"/>
    </source>
</evidence>
<accession>A0A941E420</accession>
<dbReference type="AlphaFoldDB" id="A0A941E420"/>
<proteinExistence type="predicted"/>
<evidence type="ECO:0000313" key="2">
    <source>
        <dbReference type="Proteomes" id="UP000678545"/>
    </source>
</evidence>
<name>A0A941E420_9BURK</name>
<sequence length="200" mass="22673">MTNFNFSEGDQITHLRNEIASLAAKMIAEEGAEYGTAKKRAAKQLLGNQRINGNILPSNEEIEQEVRSYQALFFADTQPARLQQLRRLAAELMSELKQFNPYLIGAVFNGTAGEHSDIYLQLYTDNAKDVAIYLLNLGINYEVSEHQTKRGEPIETLSFLHKDEGVHLMIHSLDDLRHTDKKERTNLTGLENLIGKENEK</sequence>
<gene>
    <name evidence="1" type="ORF">KDM90_04985</name>
</gene>
<protein>
    <recommendedName>
        <fullName evidence="3">UDP-N-acetylmuramate--alanine ligase</fullName>
    </recommendedName>
</protein>
<keyword evidence="2" id="KW-1185">Reference proteome</keyword>
<evidence type="ECO:0008006" key="3">
    <source>
        <dbReference type="Google" id="ProtNLM"/>
    </source>
</evidence>
<comment type="caution">
    <text evidence="1">The sequence shown here is derived from an EMBL/GenBank/DDBJ whole genome shotgun (WGS) entry which is preliminary data.</text>
</comment>
<dbReference type="Proteomes" id="UP000678545">
    <property type="component" value="Unassembled WGS sequence"/>
</dbReference>
<dbReference type="RefSeq" id="WP_212674518.1">
    <property type="nucleotide sequence ID" value="NZ_JAGSPJ010000002.1"/>
</dbReference>
<dbReference type="EMBL" id="JAGSPJ010000002">
    <property type="protein sequence ID" value="MBR7799348.1"/>
    <property type="molecule type" value="Genomic_DNA"/>
</dbReference>
<reference evidence="1" key="1">
    <citation type="submission" date="2021-04" db="EMBL/GenBank/DDBJ databases">
        <title>novel species isolated from subtropical streams in China.</title>
        <authorList>
            <person name="Lu H."/>
        </authorList>
    </citation>
    <scope>NUCLEOTIDE SEQUENCE</scope>
    <source>
        <strain evidence="1">FT137W</strain>
    </source>
</reference>